<sequence>MPPLPIRERKEIKIRTPNNPEDIPRKQKLCKEGISYDLVLNLANMDQIDIITIQKPYIYKDTSKKITKTHLFYKIFTLLND</sequence>
<reference evidence="2" key="1">
    <citation type="journal article" date="2011" name="PLoS Genet.">
        <title>Genomic analysis of the necrotrophic fungal pathogens Sclerotinia sclerotiorum and Botrytis cinerea.</title>
        <authorList>
            <person name="Amselem J."/>
            <person name="Cuomo C.A."/>
            <person name="van Kan J.A."/>
            <person name="Viaud M."/>
            <person name="Benito E.P."/>
            <person name="Couloux A."/>
            <person name="Coutinho P.M."/>
            <person name="de Vries R.P."/>
            <person name="Dyer P.S."/>
            <person name="Fillinger S."/>
            <person name="Fournier E."/>
            <person name="Gout L."/>
            <person name="Hahn M."/>
            <person name="Kohn L."/>
            <person name="Lapalu N."/>
            <person name="Plummer K.M."/>
            <person name="Pradier J.M."/>
            <person name="Quevillon E."/>
            <person name="Sharon A."/>
            <person name="Simon A."/>
            <person name="ten Have A."/>
            <person name="Tudzynski B."/>
            <person name="Tudzynski P."/>
            <person name="Wincker P."/>
            <person name="Andrew M."/>
            <person name="Anthouard V."/>
            <person name="Beever R.E."/>
            <person name="Beffa R."/>
            <person name="Benoit I."/>
            <person name="Bouzid O."/>
            <person name="Brault B."/>
            <person name="Chen Z."/>
            <person name="Choquer M."/>
            <person name="Collemare J."/>
            <person name="Cotton P."/>
            <person name="Danchin E.G."/>
            <person name="Da Silva C."/>
            <person name="Gautier A."/>
            <person name="Giraud C."/>
            <person name="Giraud T."/>
            <person name="Gonzalez C."/>
            <person name="Grossetete S."/>
            <person name="Guldener U."/>
            <person name="Henrissat B."/>
            <person name="Howlett B.J."/>
            <person name="Kodira C."/>
            <person name="Kretschmer M."/>
            <person name="Lappartient A."/>
            <person name="Leroch M."/>
            <person name="Levis C."/>
            <person name="Mauceli E."/>
            <person name="Neuveglise C."/>
            <person name="Oeser B."/>
            <person name="Pearson M."/>
            <person name="Poulain J."/>
            <person name="Poussereau N."/>
            <person name="Quesneville H."/>
            <person name="Rascle C."/>
            <person name="Schumacher J."/>
            <person name="Segurens B."/>
            <person name="Sexton A."/>
            <person name="Silva E."/>
            <person name="Sirven C."/>
            <person name="Soanes D.M."/>
            <person name="Talbot N.J."/>
            <person name="Templeton M."/>
            <person name="Yandava C."/>
            <person name="Yarden O."/>
            <person name="Zeng Q."/>
            <person name="Rollins J.A."/>
            <person name="Lebrun M.H."/>
            <person name="Dickman M."/>
        </authorList>
    </citation>
    <scope>NUCLEOTIDE SEQUENCE [LARGE SCALE GENOMIC DNA]</scope>
    <source>
        <strain evidence="2">ATCC 18683 / 1980 / Ss-1</strain>
    </source>
</reference>
<proteinExistence type="predicted"/>
<dbReference type="KEGG" id="ssl:SS1G_12914"/>
<evidence type="ECO:0000313" key="2">
    <source>
        <dbReference type="Proteomes" id="UP000001312"/>
    </source>
</evidence>
<evidence type="ECO:0000313" key="1">
    <source>
        <dbReference type="EMBL" id="EDN98057.1"/>
    </source>
</evidence>
<name>A7F5N6_SCLS1</name>
<dbReference type="Proteomes" id="UP000001312">
    <property type="component" value="Unassembled WGS sequence"/>
</dbReference>
<gene>
    <name evidence="1" type="ORF">SS1G_12914</name>
</gene>
<dbReference type="RefSeq" id="XP_001586336.1">
    <property type="nucleotide sequence ID" value="XM_001586286.1"/>
</dbReference>
<keyword evidence="2" id="KW-1185">Reference proteome</keyword>
<dbReference type="AlphaFoldDB" id="A7F5N6"/>
<organism evidence="1 2">
    <name type="scientific">Sclerotinia sclerotiorum (strain ATCC 18683 / 1980 / Ss-1)</name>
    <name type="common">White mold</name>
    <name type="synonym">Whetzelinia sclerotiorum</name>
    <dbReference type="NCBI Taxonomy" id="665079"/>
    <lineage>
        <taxon>Eukaryota</taxon>
        <taxon>Fungi</taxon>
        <taxon>Dikarya</taxon>
        <taxon>Ascomycota</taxon>
        <taxon>Pezizomycotina</taxon>
        <taxon>Leotiomycetes</taxon>
        <taxon>Helotiales</taxon>
        <taxon>Sclerotiniaceae</taxon>
        <taxon>Sclerotinia</taxon>
    </lineage>
</organism>
<accession>A7F5N6</accession>
<protein>
    <submittedName>
        <fullName evidence="1">Uncharacterized protein</fullName>
    </submittedName>
</protein>
<dbReference type="GeneID" id="5482319"/>
<dbReference type="EMBL" id="CH476642">
    <property type="protein sequence ID" value="EDN98057.1"/>
    <property type="molecule type" value="Genomic_DNA"/>
</dbReference>
<dbReference type="InParanoid" id="A7F5N6"/>